<sequence length="211" mass="21993">MDLIGSLPAFLLAVLLISASPGPAMALIFRRAALRGFRSAVGTVLGLEAGLYIWAIAAGAGLTALVAASETAYLVLRLAGAAFLVYLGIRSWIAVFRGGVEAPVPAGDPGGRSFARAVGEGVVVQLANPKAAIFMFAFYPQFIPENWPLLSTTAVLALVQVTVETALYLALAASVARAGAWFRKAKIRRRIEAITGTVLIALGLRVAVSSQ</sequence>
<protein>
    <submittedName>
        <fullName evidence="7">LysE family translocator</fullName>
    </submittedName>
</protein>
<dbReference type="PANTHER" id="PTHR30086:SF20">
    <property type="entry name" value="ARGININE EXPORTER PROTEIN ARGO-RELATED"/>
    <property type="match status" value="1"/>
</dbReference>
<evidence type="ECO:0000256" key="6">
    <source>
        <dbReference type="SAM" id="Phobius"/>
    </source>
</evidence>
<keyword evidence="8" id="KW-1185">Reference proteome</keyword>
<dbReference type="GO" id="GO:0015171">
    <property type="term" value="F:amino acid transmembrane transporter activity"/>
    <property type="evidence" value="ECO:0007669"/>
    <property type="project" value="TreeGrafter"/>
</dbReference>
<feature type="transmembrane region" description="Helical" evidence="6">
    <location>
        <begin position="149"/>
        <end position="171"/>
    </location>
</feature>
<dbReference type="AlphaFoldDB" id="A0A5M7BAG7"/>
<keyword evidence="4 6" id="KW-1133">Transmembrane helix</keyword>
<reference evidence="7 8" key="1">
    <citation type="submission" date="2019-09" db="EMBL/GenBank/DDBJ databases">
        <title>Draft genome sequence of the thermophilic Saccharopolyspora hirsuta VKM Ac-666T.</title>
        <authorList>
            <person name="Lobastova T.G."/>
            <person name="Fokina V."/>
            <person name="Bragin E.Y."/>
            <person name="Shtratnikova V.Y."/>
            <person name="Starodumova I.P."/>
            <person name="Tarlachkov S.V."/>
            <person name="Donova M.V."/>
        </authorList>
    </citation>
    <scope>NUCLEOTIDE SEQUENCE [LARGE SCALE GENOMIC DNA]</scope>
    <source>
        <strain evidence="7 8">VKM Ac-666</strain>
    </source>
</reference>
<dbReference type="PIRSF" id="PIRSF006324">
    <property type="entry name" value="LeuE"/>
    <property type="match status" value="1"/>
</dbReference>
<dbReference type="EMBL" id="VWPH01000018">
    <property type="protein sequence ID" value="KAA5826586.1"/>
    <property type="molecule type" value="Genomic_DNA"/>
</dbReference>
<dbReference type="Proteomes" id="UP000323946">
    <property type="component" value="Unassembled WGS sequence"/>
</dbReference>
<dbReference type="GO" id="GO:0005886">
    <property type="term" value="C:plasma membrane"/>
    <property type="evidence" value="ECO:0007669"/>
    <property type="project" value="UniProtKB-SubCell"/>
</dbReference>
<accession>A0A5M7BAG7</accession>
<evidence type="ECO:0000256" key="4">
    <source>
        <dbReference type="ARBA" id="ARBA00022989"/>
    </source>
</evidence>
<dbReference type="InterPro" id="IPR001123">
    <property type="entry name" value="LeuE-type"/>
</dbReference>
<comment type="subcellular location">
    <subcellularLocation>
        <location evidence="1">Cell membrane</location>
        <topology evidence="1">Multi-pass membrane protein</topology>
    </subcellularLocation>
</comment>
<proteinExistence type="predicted"/>
<evidence type="ECO:0000313" key="7">
    <source>
        <dbReference type="EMBL" id="KAA5826586.1"/>
    </source>
</evidence>
<evidence type="ECO:0000313" key="8">
    <source>
        <dbReference type="Proteomes" id="UP000323946"/>
    </source>
</evidence>
<keyword evidence="5 6" id="KW-0472">Membrane</keyword>
<keyword evidence="3 6" id="KW-0812">Transmembrane</keyword>
<gene>
    <name evidence="7" type="ORF">F1721_31380</name>
</gene>
<organism evidence="7 8">
    <name type="scientific">Saccharopolyspora hirsuta</name>
    <dbReference type="NCBI Taxonomy" id="1837"/>
    <lineage>
        <taxon>Bacteria</taxon>
        <taxon>Bacillati</taxon>
        <taxon>Actinomycetota</taxon>
        <taxon>Actinomycetes</taxon>
        <taxon>Pseudonocardiales</taxon>
        <taxon>Pseudonocardiaceae</taxon>
        <taxon>Saccharopolyspora</taxon>
    </lineage>
</organism>
<feature type="transmembrane region" description="Helical" evidence="6">
    <location>
        <begin position="75"/>
        <end position="95"/>
    </location>
</feature>
<feature type="transmembrane region" description="Helical" evidence="6">
    <location>
        <begin position="191"/>
        <end position="208"/>
    </location>
</feature>
<name>A0A5M7BAG7_SACHI</name>
<evidence type="ECO:0000256" key="1">
    <source>
        <dbReference type="ARBA" id="ARBA00004651"/>
    </source>
</evidence>
<evidence type="ECO:0000256" key="3">
    <source>
        <dbReference type="ARBA" id="ARBA00022692"/>
    </source>
</evidence>
<feature type="transmembrane region" description="Helical" evidence="6">
    <location>
        <begin position="50"/>
        <end position="68"/>
    </location>
</feature>
<dbReference type="OrthoDB" id="3175972at2"/>
<keyword evidence="2" id="KW-1003">Cell membrane</keyword>
<dbReference type="RefSeq" id="WP_150070444.1">
    <property type="nucleotide sequence ID" value="NZ_JBEPDJ010000007.1"/>
</dbReference>
<comment type="caution">
    <text evidence="7">The sequence shown here is derived from an EMBL/GenBank/DDBJ whole genome shotgun (WGS) entry which is preliminary data.</text>
</comment>
<dbReference type="PANTHER" id="PTHR30086">
    <property type="entry name" value="ARGININE EXPORTER PROTEIN ARGO"/>
    <property type="match status" value="1"/>
</dbReference>
<dbReference type="Pfam" id="PF01810">
    <property type="entry name" value="LysE"/>
    <property type="match status" value="1"/>
</dbReference>
<evidence type="ECO:0000256" key="5">
    <source>
        <dbReference type="ARBA" id="ARBA00023136"/>
    </source>
</evidence>
<evidence type="ECO:0000256" key="2">
    <source>
        <dbReference type="ARBA" id="ARBA00022475"/>
    </source>
</evidence>